<comment type="function">
    <text evidence="5">Could be a nuclease involved in processing of the 5'-end of pre-16S rRNA.</text>
</comment>
<dbReference type="GO" id="GO:0000967">
    <property type="term" value="P:rRNA 5'-end processing"/>
    <property type="evidence" value="ECO:0007669"/>
    <property type="project" value="UniProtKB-UniRule"/>
</dbReference>
<dbReference type="InterPro" id="IPR012337">
    <property type="entry name" value="RNaseH-like_sf"/>
</dbReference>
<comment type="subcellular location">
    <subcellularLocation>
        <location evidence="5">Cytoplasm</location>
    </subcellularLocation>
</comment>
<gene>
    <name evidence="8" type="ORF">A3A34_01450</name>
</gene>
<dbReference type="SUPFAM" id="SSF53098">
    <property type="entry name" value="Ribonuclease H-like"/>
    <property type="match status" value="1"/>
</dbReference>
<organism evidence="8 9">
    <name type="scientific">Candidatus Kaiserbacteria bacterium RIFCSPLOWO2_01_FULL_50_24</name>
    <dbReference type="NCBI Taxonomy" id="1798507"/>
    <lineage>
        <taxon>Bacteria</taxon>
        <taxon>Candidatus Kaiseribacteriota</taxon>
    </lineage>
</organism>
<feature type="region of interest" description="Disordered" evidence="6">
    <location>
        <begin position="118"/>
        <end position="139"/>
    </location>
</feature>
<evidence type="ECO:0000256" key="6">
    <source>
        <dbReference type="SAM" id="MobiDB-lite"/>
    </source>
</evidence>
<dbReference type="AlphaFoldDB" id="A0A1F6ER97"/>
<dbReference type="SMART" id="SM00732">
    <property type="entry name" value="YqgFc"/>
    <property type="match status" value="1"/>
</dbReference>
<evidence type="ECO:0000313" key="9">
    <source>
        <dbReference type="Proteomes" id="UP000178587"/>
    </source>
</evidence>
<dbReference type="EC" id="3.1.-.-" evidence="5"/>
<dbReference type="PANTHER" id="PTHR33317:SF4">
    <property type="entry name" value="POLYNUCLEOTIDYL TRANSFERASE, RIBONUCLEASE H-LIKE SUPERFAMILY PROTEIN"/>
    <property type="match status" value="1"/>
</dbReference>
<dbReference type="EMBL" id="MFLU01000002">
    <property type="protein sequence ID" value="OGG76140.1"/>
    <property type="molecule type" value="Genomic_DNA"/>
</dbReference>
<dbReference type="InterPro" id="IPR005227">
    <property type="entry name" value="YqgF"/>
</dbReference>
<keyword evidence="1 5" id="KW-0963">Cytoplasm</keyword>
<dbReference type="NCBIfam" id="TIGR00250">
    <property type="entry name" value="RNAse_H_YqgF"/>
    <property type="match status" value="1"/>
</dbReference>
<evidence type="ECO:0000256" key="3">
    <source>
        <dbReference type="ARBA" id="ARBA00022722"/>
    </source>
</evidence>
<evidence type="ECO:0000259" key="7">
    <source>
        <dbReference type="SMART" id="SM00732"/>
    </source>
</evidence>
<comment type="similarity">
    <text evidence="5">Belongs to the YqgF HJR family.</text>
</comment>
<keyword evidence="4 5" id="KW-0378">Hydrolase</keyword>
<evidence type="ECO:0000256" key="2">
    <source>
        <dbReference type="ARBA" id="ARBA00022517"/>
    </source>
</evidence>
<dbReference type="Gene3D" id="3.30.420.140">
    <property type="entry name" value="YqgF/RNase H-like domain"/>
    <property type="match status" value="1"/>
</dbReference>
<evidence type="ECO:0000256" key="4">
    <source>
        <dbReference type="ARBA" id="ARBA00022801"/>
    </source>
</evidence>
<dbReference type="InterPro" id="IPR037027">
    <property type="entry name" value="YqgF/RNaseH-like_dom_sf"/>
</dbReference>
<proteinExistence type="inferred from homology"/>
<dbReference type="CDD" id="cd16964">
    <property type="entry name" value="YqgF"/>
    <property type="match status" value="1"/>
</dbReference>
<keyword evidence="3 5" id="KW-0540">Nuclease</keyword>
<evidence type="ECO:0000256" key="1">
    <source>
        <dbReference type="ARBA" id="ARBA00022490"/>
    </source>
</evidence>
<protein>
    <recommendedName>
        <fullName evidence="5">Putative pre-16S rRNA nuclease</fullName>
        <ecNumber evidence="5">3.1.-.-</ecNumber>
    </recommendedName>
</protein>
<name>A0A1F6ER97_9BACT</name>
<feature type="domain" description="YqgF/RNase H-like" evidence="7">
    <location>
        <begin position="1"/>
        <end position="99"/>
    </location>
</feature>
<dbReference type="HAMAP" id="MF_00651">
    <property type="entry name" value="Nuclease_YqgF"/>
    <property type="match status" value="1"/>
</dbReference>
<dbReference type="STRING" id="1798507.A3A34_01450"/>
<dbReference type="PANTHER" id="PTHR33317">
    <property type="entry name" value="POLYNUCLEOTIDYL TRANSFERASE, RIBONUCLEASE H-LIKE SUPERFAMILY PROTEIN"/>
    <property type="match status" value="1"/>
</dbReference>
<comment type="caution">
    <text evidence="8">The sequence shown here is derived from an EMBL/GenBank/DDBJ whole genome shotgun (WGS) entry which is preliminary data.</text>
</comment>
<sequence length="174" mass="18974">MRFLGIDYGTKRVGVAISDTGGKFAFPHGVFPNDSKLISMLEKLVREKDVGVIVVGDARSLSGAENPITREVEEFIRAFAAHSGIRVVPAWESWSSVEARRFTRHLLTPSDYIKGRARVSGSRVNAPRSKKGAGYTGETHTNDASAAAIILQRFLDTHATQSPERVVPPGTKLK</sequence>
<accession>A0A1F6ER97</accession>
<keyword evidence="2 5" id="KW-0690">Ribosome biogenesis</keyword>
<evidence type="ECO:0000256" key="5">
    <source>
        <dbReference type="HAMAP-Rule" id="MF_00651"/>
    </source>
</evidence>
<reference evidence="8 9" key="1">
    <citation type="journal article" date="2016" name="Nat. Commun.">
        <title>Thousands of microbial genomes shed light on interconnected biogeochemical processes in an aquifer system.</title>
        <authorList>
            <person name="Anantharaman K."/>
            <person name="Brown C.T."/>
            <person name="Hug L.A."/>
            <person name="Sharon I."/>
            <person name="Castelle C.J."/>
            <person name="Probst A.J."/>
            <person name="Thomas B.C."/>
            <person name="Singh A."/>
            <person name="Wilkins M.J."/>
            <person name="Karaoz U."/>
            <person name="Brodie E.L."/>
            <person name="Williams K.H."/>
            <person name="Hubbard S.S."/>
            <person name="Banfield J.F."/>
        </authorList>
    </citation>
    <scope>NUCLEOTIDE SEQUENCE [LARGE SCALE GENOMIC DNA]</scope>
</reference>
<dbReference type="InterPro" id="IPR006641">
    <property type="entry name" value="YqgF/RNaseH-like_dom"/>
</dbReference>
<dbReference type="GO" id="GO:0005829">
    <property type="term" value="C:cytosol"/>
    <property type="evidence" value="ECO:0007669"/>
    <property type="project" value="TreeGrafter"/>
</dbReference>
<dbReference type="Pfam" id="PF03652">
    <property type="entry name" value="RuvX"/>
    <property type="match status" value="1"/>
</dbReference>
<dbReference type="GO" id="GO:0004518">
    <property type="term" value="F:nuclease activity"/>
    <property type="evidence" value="ECO:0007669"/>
    <property type="project" value="UniProtKB-KW"/>
</dbReference>
<dbReference type="GO" id="GO:0016788">
    <property type="term" value="F:hydrolase activity, acting on ester bonds"/>
    <property type="evidence" value="ECO:0007669"/>
    <property type="project" value="UniProtKB-UniRule"/>
</dbReference>
<evidence type="ECO:0000313" key="8">
    <source>
        <dbReference type="EMBL" id="OGG76140.1"/>
    </source>
</evidence>
<dbReference type="Proteomes" id="UP000178587">
    <property type="component" value="Unassembled WGS sequence"/>
</dbReference>